<evidence type="ECO:0000313" key="3">
    <source>
        <dbReference type="Proteomes" id="UP000326396"/>
    </source>
</evidence>
<dbReference type="OrthoDB" id="1707722at2759"/>
<keyword evidence="3" id="KW-1185">Reference proteome</keyword>
<reference evidence="2 3" key="1">
    <citation type="submission" date="2019-05" db="EMBL/GenBank/DDBJ databases">
        <title>Mikania micrantha, genome provides insights into the molecular mechanism of rapid growth.</title>
        <authorList>
            <person name="Liu B."/>
        </authorList>
    </citation>
    <scope>NUCLEOTIDE SEQUENCE [LARGE SCALE GENOMIC DNA]</scope>
    <source>
        <strain evidence="2">NLD-2019</strain>
        <tissue evidence="2">Leaf</tissue>
    </source>
</reference>
<evidence type="ECO:0000313" key="2">
    <source>
        <dbReference type="EMBL" id="KAC9359079.1"/>
    </source>
</evidence>
<feature type="compositionally biased region" description="Polar residues" evidence="1">
    <location>
        <begin position="272"/>
        <end position="289"/>
    </location>
</feature>
<feature type="region of interest" description="Disordered" evidence="1">
    <location>
        <begin position="246"/>
        <end position="289"/>
    </location>
</feature>
<gene>
    <name evidence="2" type="ORF">E3N88_45949</name>
</gene>
<dbReference type="EMBL" id="SZYD01002596">
    <property type="protein sequence ID" value="KAC9359079.1"/>
    <property type="molecule type" value="Genomic_DNA"/>
</dbReference>
<dbReference type="AlphaFoldDB" id="A0A5N6L7Y2"/>
<organism evidence="2 3">
    <name type="scientific">Mikania micrantha</name>
    <name type="common">bitter vine</name>
    <dbReference type="NCBI Taxonomy" id="192012"/>
    <lineage>
        <taxon>Eukaryota</taxon>
        <taxon>Viridiplantae</taxon>
        <taxon>Streptophyta</taxon>
        <taxon>Embryophyta</taxon>
        <taxon>Tracheophyta</taxon>
        <taxon>Spermatophyta</taxon>
        <taxon>Magnoliopsida</taxon>
        <taxon>eudicotyledons</taxon>
        <taxon>Gunneridae</taxon>
        <taxon>Pentapetalae</taxon>
        <taxon>asterids</taxon>
        <taxon>campanulids</taxon>
        <taxon>Asterales</taxon>
        <taxon>Asteraceae</taxon>
        <taxon>Asteroideae</taxon>
        <taxon>Heliantheae alliance</taxon>
        <taxon>Eupatorieae</taxon>
        <taxon>Mikania</taxon>
    </lineage>
</organism>
<feature type="compositionally biased region" description="Low complexity" evidence="1">
    <location>
        <begin position="36"/>
        <end position="46"/>
    </location>
</feature>
<comment type="caution">
    <text evidence="2">The sequence shown here is derived from an EMBL/GenBank/DDBJ whole genome shotgun (WGS) entry which is preliminary data.</text>
</comment>
<name>A0A5N6L7Y2_9ASTR</name>
<evidence type="ECO:0000256" key="1">
    <source>
        <dbReference type="SAM" id="MobiDB-lite"/>
    </source>
</evidence>
<sequence length="331" mass="35173">MEHENGDSEHAKLQNDVSPSSTIDDESLDNDQIVGSSSSLTSPTYSNNFEVDIGEEDTNFLEFEENDSTSVVLNPESPTMISTLPQTCDLDAVYGCLKQSPPVQVMGQPTGYSLNQMPSPVFGLKHRSNSDWSLGSSESLFSIHTGNNSFCLDGAFSISKSGELNWIDDHACFTPDASKSCMSPGLPTVMDTSSEIERKSASISSESGEPIHFEMEKGKSFANPANICRLSDASCQSTSSFAFPILAGGSPSPTKVEAEKMPPTSTPPAEVAQTTPKSPPQSQKLVATNGSIASHVSPCVVDVSPMSPFNEKTQVLVSVSPDSKALTATRS</sequence>
<accession>A0A5N6L7Y2</accession>
<dbReference type="PANTHER" id="PTHR33673:SF36">
    <property type="entry name" value="MYB-LIKE PROTEIN Q"/>
    <property type="match status" value="1"/>
</dbReference>
<feature type="compositionally biased region" description="Basic and acidic residues" evidence="1">
    <location>
        <begin position="1"/>
        <end position="13"/>
    </location>
</feature>
<protein>
    <submittedName>
        <fullName evidence="2">Uncharacterized protein</fullName>
    </submittedName>
</protein>
<dbReference type="Proteomes" id="UP000326396">
    <property type="component" value="Unassembled WGS sequence"/>
</dbReference>
<feature type="region of interest" description="Disordered" evidence="1">
    <location>
        <begin position="1"/>
        <end position="47"/>
    </location>
</feature>
<proteinExistence type="predicted"/>
<dbReference type="PANTHER" id="PTHR33673">
    <property type="entry name" value="SUPPRESSOR SRP40-LIKE PROTEIN"/>
    <property type="match status" value="1"/>
</dbReference>